<organism evidence="1 2">
    <name type="scientific">Desulfomicrobium orale DSM 12838</name>
    <dbReference type="NCBI Taxonomy" id="888061"/>
    <lineage>
        <taxon>Bacteria</taxon>
        <taxon>Pseudomonadati</taxon>
        <taxon>Thermodesulfobacteriota</taxon>
        <taxon>Desulfovibrionia</taxon>
        <taxon>Desulfovibrionales</taxon>
        <taxon>Desulfomicrobiaceae</taxon>
        <taxon>Desulfomicrobium</taxon>
    </lineage>
</organism>
<proteinExistence type="predicted"/>
<dbReference type="Proteomes" id="UP000063964">
    <property type="component" value="Chromosome"/>
</dbReference>
<reference evidence="2" key="1">
    <citation type="submission" date="2016-02" db="EMBL/GenBank/DDBJ databases">
        <authorList>
            <person name="Holder M.E."/>
            <person name="Ajami N.J."/>
            <person name="Petrosino J.F."/>
        </authorList>
    </citation>
    <scope>NUCLEOTIDE SEQUENCE [LARGE SCALE GENOMIC DNA]</scope>
    <source>
        <strain evidence="2">DSM 12838</strain>
    </source>
</reference>
<evidence type="ECO:0000313" key="1">
    <source>
        <dbReference type="EMBL" id="AMD93932.1"/>
    </source>
</evidence>
<name>A0A0X8JRZ5_9BACT</name>
<keyword evidence="2" id="KW-1185">Reference proteome</keyword>
<dbReference type="RefSeq" id="WP_066608438.1">
    <property type="nucleotide sequence ID" value="NZ_CP014230.1"/>
</dbReference>
<dbReference type="STRING" id="888061.AXF15_13045"/>
<sequence>MKTLAITPLAVEPDFDFSTFLFLAQMDEIGPQEMHSVLNTWEKWLPHLKIYKLGERKEHVAIFLEEPVEREVDAIWQDSPSEGFKHEAIAQTMIMGTLKMLMPELGEKECAPVPEPTKPIRRTLERIGLVMQDSGALSRKYSTITPYPHRYGCERCYLKDSCVKNMNLDMRSILAGREGNAEA</sequence>
<dbReference type="EMBL" id="CP014230">
    <property type="protein sequence ID" value="AMD93932.1"/>
    <property type="molecule type" value="Genomic_DNA"/>
</dbReference>
<dbReference type="KEGG" id="doa:AXF15_13045"/>
<accession>A0A0X8JRZ5</accession>
<gene>
    <name evidence="1" type="ORF">AXF15_13045</name>
</gene>
<evidence type="ECO:0000313" key="2">
    <source>
        <dbReference type="Proteomes" id="UP000063964"/>
    </source>
</evidence>
<dbReference type="OrthoDB" id="5453322at2"/>
<dbReference type="AlphaFoldDB" id="A0A0X8JRZ5"/>
<protein>
    <submittedName>
        <fullName evidence="1">Uncharacterized protein</fullName>
    </submittedName>
</protein>